<evidence type="ECO:0000313" key="3">
    <source>
        <dbReference type="Proteomes" id="UP001231675"/>
    </source>
</evidence>
<comment type="caution">
    <text evidence="2">The sequence shown here is derived from an EMBL/GenBank/DDBJ whole genome shotgun (WGS) entry which is preliminary data.</text>
</comment>
<feature type="compositionally biased region" description="Basic residues" evidence="1">
    <location>
        <begin position="250"/>
        <end position="264"/>
    </location>
</feature>
<feature type="compositionally biased region" description="Basic and acidic residues" evidence="1">
    <location>
        <begin position="169"/>
        <end position="183"/>
    </location>
</feature>
<accession>A0ABT9L8N1</accession>
<proteinExistence type="predicted"/>
<gene>
    <name evidence="2" type="ORF">J2S47_000568</name>
</gene>
<dbReference type="EMBL" id="JAURUD010000001">
    <property type="protein sequence ID" value="MDP9680066.1"/>
    <property type="molecule type" value="Genomic_DNA"/>
</dbReference>
<feature type="region of interest" description="Disordered" evidence="1">
    <location>
        <begin position="1"/>
        <end position="272"/>
    </location>
</feature>
<name>A0ABT9L8N1_STRGD</name>
<reference evidence="2 3" key="1">
    <citation type="submission" date="2023-07" db="EMBL/GenBank/DDBJ databases">
        <title>Sequencing the genomes of 1000 actinobacteria strains.</title>
        <authorList>
            <person name="Klenk H.-P."/>
        </authorList>
    </citation>
    <scope>NUCLEOTIDE SEQUENCE [LARGE SCALE GENOMIC DNA]</scope>
    <source>
        <strain evidence="2 3">DSM 40229</strain>
    </source>
</reference>
<dbReference type="Proteomes" id="UP001231675">
    <property type="component" value="Unassembled WGS sequence"/>
</dbReference>
<organism evidence="2 3">
    <name type="scientific">Streptomyces griseoviridis</name>
    <dbReference type="NCBI Taxonomy" id="45398"/>
    <lineage>
        <taxon>Bacteria</taxon>
        <taxon>Bacillati</taxon>
        <taxon>Actinomycetota</taxon>
        <taxon>Actinomycetes</taxon>
        <taxon>Kitasatosporales</taxon>
        <taxon>Streptomycetaceae</taxon>
        <taxon>Streptomyces</taxon>
    </lineage>
</organism>
<evidence type="ECO:0000256" key="1">
    <source>
        <dbReference type="SAM" id="MobiDB-lite"/>
    </source>
</evidence>
<feature type="compositionally biased region" description="Low complexity" evidence="1">
    <location>
        <begin position="1"/>
        <end position="16"/>
    </location>
</feature>
<feature type="compositionally biased region" description="Low complexity" evidence="1">
    <location>
        <begin position="218"/>
        <end position="243"/>
    </location>
</feature>
<protein>
    <submittedName>
        <fullName evidence="2">Uncharacterized protein</fullName>
    </submittedName>
</protein>
<evidence type="ECO:0000313" key="2">
    <source>
        <dbReference type="EMBL" id="MDP9680066.1"/>
    </source>
</evidence>
<feature type="compositionally biased region" description="Low complexity" evidence="1">
    <location>
        <begin position="100"/>
        <end position="110"/>
    </location>
</feature>
<keyword evidence="3" id="KW-1185">Reference proteome</keyword>
<sequence length="272" mass="28402">MPGCAASLARPPDAAAGTGTAELSRSCAPPGGADHADHDTPGSGRPDAVAETRRVTEPPPSRPGPSCGKHSGPVSPAVVKHSRRAARSGAPVTAVKRKTPVSSVLSTTTPCGRAPGTDSPRTTPALACQIVPPRGGAHAAVPDRHTRSGTGAARGSRRVGPAGQPTRRPGRDPSRPRALPERGGHRRPGRHDVLPAVLQPPRCSPATARDWRRPDRPAPNARRPAVSPRTEPAASSPFQAAPPHGAAVSRRLRPVIVSRRRRDRRPPPVRDR</sequence>
<feature type="compositionally biased region" description="Low complexity" evidence="1">
    <location>
        <begin position="148"/>
        <end position="160"/>
    </location>
</feature>